<dbReference type="InterPro" id="IPR011761">
    <property type="entry name" value="ATP-grasp"/>
</dbReference>
<sequence>MLYIIHENDEWLAPFREAFRDAGLAVSEWHMARYLPDLSGEPPHGVFYVRMSASAHTRGHRGVPELTSGVLCWLERYGRRVINGSAALDLELSKLRQYQALLRHNLRVPLTGAARDPAQLLRLARAMPGPFITKHNRAGMGLGVKLFEDFDTFEAQQDGVDTDEPIDGVTLVQQYIDSPDPFITRCEFIGGRFVYAVRVDTSQGFQLCPADACAVEDRLEPTGSDQRPLFEIIPAYSDPILSEYEAFLSAQSIDVAGIEFITDHSGQKWTYDVNVNTNYNTEAEDRAGVDARACLARFLQRELAHC</sequence>
<dbReference type="PROSITE" id="PS50975">
    <property type="entry name" value="ATP_GRASP"/>
    <property type="match status" value="1"/>
</dbReference>
<dbReference type="GO" id="GO:0046872">
    <property type="term" value="F:metal ion binding"/>
    <property type="evidence" value="ECO:0007669"/>
    <property type="project" value="InterPro"/>
</dbReference>
<dbReference type="GO" id="GO:0005524">
    <property type="term" value="F:ATP binding"/>
    <property type="evidence" value="ECO:0007669"/>
    <property type="project" value="InterPro"/>
</dbReference>
<name>A0A381YEH3_9ZZZZ</name>
<protein>
    <recommendedName>
        <fullName evidence="1">ATP-grasp domain-containing protein</fullName>
    </recommendedName>
</protein>
<dbReference type="AlphaFoldDB" id="A0A381YEH3"/>
<evidence type="ECO:0000313" key="2">
    <source>
        <dbReference type="EMBL" id="SVA75395.1"/>
    </source>
</evidence>
<dbReference type="GO" id="GO:0009432">
    <property type="term" value="P:SOS response"/>
    <property type="evidence" value="ECO:0007669"/>
    <property type="project" value="TreeGrafter"/>
</dbReference>
<reference evidence="2" key="1">
    <citation type="submission" date="2018-05" db="EMBL/GenBank/DDBJ databases">
        <authorList>
            <person name="Lanie J.A."/>
            <person name="Ng W.-L."/>
            <person name="Kazmierczak K.M."/>
            <person name="Andrzejewski T.M."/>
            <person name="Davidsen T.M."/>
            <person name="Wayne K.J."/>
            <person name="Tettelin H."/>
            <person name="Glass J.I."/>
            <person name="Rusch D."/>
            <person name="Podicherti R."/>
            <person name="Tsui H.-C.T."/>
            <person name="Winkler M.E."/>
        </authorList>
    </citation>
    <scope>NUCLEOTIDE SEQUENCE</scope>
</reference>
<dbReference type="EMBL" id="UINC01018041">
    <property type="protein sequence ID" value="SVA75395.1"/>
    <property type="molecule type" value="Genomic_DNA"/>
</dbReference>
<dbReference type="PANTHER" id="PTHR21621:SF0">
    <property type="entry name" value="BETA-CITRYLGLUTAMATE SYNTHASE B-RELATED"/>
    <property type="match status" value="1"/>
</dbReference>
<organism evidence="2">
    <name type="scientific">marine metagenome</name>
    <dbReference type="NCBI Taxonomy" id="408172"/>
    <lineage>
        <taxon>unclassified sequences</taxon>
        <taxon>metagenomes</taxon>
        <taxon>ecological metagenomes</taxon>
    </lineage>
</organism>
<dbReference type="InterPro" id="IPR013651">
    <property type="entry name" value="ATP-grasp_RimK-type"/>
</dbReference>
<proteinExistence type="predicted"/>
<gene>
    <name evidence="2" type="ORF">METZ01_LOCUS128249</name>
</gene>
<accession>A0A381YEH3</accession>
<dbReference type="SUPFAM" id="SSF56059">
    <property type="entry name" value="Glutathione synthetase ATP-binding domain-like"/>
    <property type="match status" value="1"/>
</dbReference>
<dbReference type="GO" id="GO:0005737">
    <property type="term" value="C:cytoplasm"/>
    <property type="evidence" value="ECO:0007669"/>
    <property type="project" value="TreeGrafter"/>
</dbReference>
<evidence type="ECO:0000259" key="1">
    <source>
        <dbReference type="PROSITE" id="PS50975"/>
    </source>
</evidence>
<dbReference type="GO" id="GO:0018169">
    <property type="term" value="F:ribosomal S6-glutamic acid ligase activity"/>
    <property type="evidence" value="ECO:0007669"/>
    <property type="project" value="TreeGrafter"/>
</dbReference>
<dbReference type="PANTHER" id="PTHR21621">
    <property type="entry name" value="RIBOSOMAL PROTEIN S6 MODIFICATION PROTEIN"/>
    <property type="match status" value="1"/>
</dbReference>
<dbReference type="Pfam" id="PF08443">
    <property type="entry name" value="RimK"/>
    <property type="match status" value="1"/>
</dbReference>
<feature type="domain" description="ATP-grasp" evidence="1">
    <location>
        <begin position="98"/>
        <end position="300"/>
    </location>
</feature>